<comment type="caution">
    <text evidence="1">The sequence shown here is derived from an EMBL/GenBank/DDBJ whole genome shotgun (WGS) entry which is preliminary data.</text>
</comment>
<name>A0ABN0URA3_9PSEU</name>
<evidence type="ECO:0000313" key="1">
    <source>
        <dbReference type="EMBL" id="GAA0259051.1"/>
    </source>
</evidence>
<reference evidence="1 2" key="1">
    <citation type="journal article" date="2019" name="Int. J. Syst. Evol. Microbiol.">
        <title>The Global Catalogue of Microorganisms (GCM) 10K type strain sequencing project: providing services to taxonomists for standard genome sequencing and annotation.</title>
        <authorList>
            <consortium name="The Broad Institute Genomics Platform"/>
            <consortium name="The Broad Institute Genome Sequencing Center for Infectious Disease"/>
            <person name="Wu L."/>
            <person name="Ma J."/>
        </authorList>
    </citation>
    <scope>NUCLEOTIDE SEQUENCE [LARGE SCALE GENOMIC DNA]</scope>
    <source>
        <strain evidence="1 2">JCM 3380</strain>
    </source>
</reference>
<dbReference type="EMBL" id="BAAABU010000028">
    <property type="protein sequence ID" value="GAA0259051.1"/>
    <property type="molecule type" value="Genomic_DNA"/>
</dbReference>
<organism evidence="1 2">
    <name type="scientific">Saccharothrix mutabilis subsp. mutabilis</name>
    <dbReference type="NCBI Taxonomy" id="66855"/>
    <lineage>
        <taxon>Bacteria</taxon>
        <taxon>Bacillati</taxon>
        <taxon>Actinomycetota</taxon>
        <taxon>Actinomycetes</taxon>
        <taxon>Pseudonocardiales</taxon>
        <taxon>Pseudonocardiaceae</taxon>
        <taxon>Saccharothrix</taxon>
    </lineage>
</organism>
<dbReference type="Proteomes" id="UP001500416">
    <property type="component" value="Unassembled WGS sequence"/>
</dbReference>
<proteinExistence type="predicted"/>
<evidence type="ECO:0000313" key="2">
    <source>
        <dbReference type="Proteomes" id="UP001500416"/>
    </source>
</evidence>
<gene>
    <name evidence="1" type="ORF">GCM10010492_70050</name>
</gene>
<protein>
    <submittedName>
        <fullName evidence="1">Uncharacterized protein</fullName>
    </submittedName>
</protein>
<sequence>MDVGYVLRLSTEDWQVHAFPAKWDKQQEWLAVCGLRCPVDTLEEVFDRTPTHDVCLLRFGNKLDLKVTALRRAGQIVGDI</sequence>
<accession>A0ABN0URA3</accession>
<keyword evidence="2" id="KW-1185">Reference proteome</keyword>